<dbReference type="NCBIfam" id="TIGR03025">
    <property type="entry name" value="EPS_sugtrans"/>
    <property type="match status" value="1"/>
</dbReference>
<comment type="caution">
    <text evidence="9">The sequence shown here is derived from an EMBL/GenBank/DDBJ whole genome shotgun (WGS) entry which is preliminary data.</text>
</comment>
<dbReference type="PANTHER" id="PTHR30576">
    <property type="entry name" value="COLANIC BIOSYNTHESIS UDP-GLUCOSE LIPID CARRIER TRANSFERASE"/>
    <property type="match status" value="1"/>
</dbReference>
<dbReference type="AlphaFoldDB" id="A0A920CQE1"/>
<feature type="domain" description="Bacterial sugar transferase" evidence="8">
    <location>
        <begin position="35"/>
        <end position="223"/>
    </location>
</feature>
<gene>
    <name evidence="9" type="primary">epsE</name>
    <name evidence="9" type="ORF">J34TS1_19800</name>
</gene>
<evidence type="ECO:0000256" key="4">
    <source>
        <dbReference type="ARBA" id="ARBA00022692"/>
    </source>
</evidence>
<reference evidence="9 10" key="1">
    <citation type="submission" date="2021-03" db="EMBL/GenBank/DDBJ databases">
        <title>Antimicrobial resistance genes in bacteria isolated from Japanese honey, and their potential for conferring macrolide and lincosamide resistance in the American foulbrood pathogen Paenibacillus larvae.</title>
        <authorList>
            <person name="Okamoto M."/>
            <person name="Kumagai M."/>
            <person name="Kanamori H."/>
            <person name="Takamatsu D."/>
        </authorList>
    </citation>
    <scope>NUCLEOTIDE SEQUENCE [LARGE SCALE GENOMIC DNA]</scope>
    <source>
        <strain evidence="9 10">J34TS1</strain>
    </source>
</reference>
<name>A0A920CQE1_9BACL</name>
<evidence type="ECO:0000313" key="10">
    <source>
        <dbReference type="Proteomes" id="UP000682811"/>
    </source>
</evidence>
<organism evidence="9 10">
    <name type="scientific">Paenibacillus azoreducens</name>
    <dbReference type="NCBI Taxonomy" id="116718"/>
    <lineage>
        <taxon>Bacteria</taxon>
        <taxon>Bacillati</taxon>
        <taxon>Bacillota</taxon>
        <taxon>Bacilli</taxon>
        <taxon>Bacillales</taxon>
        <taxon>Paenibacillaceae</taxon>
        <taxon>Paenibacillus</taxon>
    </lineage>
</organism>
<sequence length="229" mass="26055">MNSANPLKNTLETGRQFEAIPLFENKDRTLFWIAKRIQDICLSLLGMILLSPFLLLIALIIKVEDPKGAVIFAQIRIGKNGKPFKMYKFRSMVSNAEAMLGNLMDQNEISGAMFKMKNDPRITRVGRFIRKTSLDELPQLFNVLKGDMSLVGPRPPLPREVNSYTSYDMMRLLVVPGCTGLWQISGRNHVGFEEMVELDLEYIRNQSFTNDIVILCKTVKVLFGTDNAY</sequence>
<dbReference type="Pfam" id="PF02397">
    <property type="entry name" value="Bac_transf"/>
    <property type="match status" value="1"/>
</dbReference>
<dbReference type="GO" id="GO:0016020">
    <property type="term" value="C:membrane"/>
    <property type="evidence" value="ECO:0007669"/>
    <property type="project" value="UniProtKB-SubCell"/>
</dbReference>
<dbReference type="PANTHER" id="PTHR30576:SF0">
    <property type="entry name" value="UNDECAPRENYL-PHOSPHATE N-ACETYLGALACTOSAMINYL 1-PHOSPHATE TRANSFERASE-RELATED"/>
    <property type="match status" value="1"/>
</dbReference>
<dbReference type="InterPro" id="IPR003362">
    <property type="entry name" value="Bact_transf"/>
</dbReference>
<keyword evidence="6 7" id="KW-0472">Membrane</keyword>
<evidence type="ECO:0000256" key="2">
    <source>
        <dbReference type="ARBA" id="ARBA00006464"/>
    </source>
</evidence>
<dbReference type="Proteomes" id="UP000682811">
    <property type="component" value="Unassembled WGS sequence"/>
</dbReference>
<proteinExistence type="inferred from homology"/>
<dbReference type="RefSeq" id="WP_212978120.1">
    <property type="nucleotide sequence ID" value="NZ_AP025343.1"/>
</dbReference>
<evidence type="ECO:0000256" key="7">
    <source>
        <dbReference type="SAM" id="Phobius"/>
    </source>
</evidence>
<evidence type="ECO:0000256" key="5">
    <source>
        <dbReference type="ARBA" id="ARBA00022989"/>
    </source>
</evidence>
<comment type="similarity">
    <text evidence="2">Belongs to the bacterial sugar transferase family.</text>
</comment>
<feature type="transmembrane region" description="Helical" evidence="7">
    <location>
        <begin position="40"/>
        <end position="61"/>
    </location>
</feature>
<accession>A0A920CQE1</accession>
<keyword evidence="3" id="KW-0808">Transferase</keyword>
<keyword evidence="4 7" id="KW-0812">Transmembrane</keyword>
<dbReference type="GO" id="GO:0016780">
    <property type="term" value="F:phosphotransferase activity, for other substituted phosphate groups"/>
    <property type="evidence" value="ECO:0007669"/>
    <property type="project" value="TreeGrafter"/>
</dbReference>
<evidence type="ECO:0000256" key="3">
    <source>
        <dbReference type="ARBA" id="ARBA00022679"/>
    </source>
</evidence>
<protein>
    <submittedName>
        <fullName evidence="9">Multidrug MFS transporter</fullName>
    </submittedName>
</protein>
<keyword evidence="10" id="KW-1185">Reference proteome</keyword>
<dbReference type="InterPro" id="IPR017475">
    <property type="entry name" value="EPS_sugar_tfrase"/>
</dbReference>
<evidence type="ECO:0000259" key="8">
    <source>
        <dbReference type="Pfam" id="PF02397"/>
    </source>
</evidence>
<evidence type="ECO:0000313" key="9">
    <source>
        <dbReference type="EMBL" id="GIO47215.1"/>
    </source>
</evidence>
<keyword evidence="5 7" id="KW-1133">Transmembrane helix</keyword>
<evidence type="ECO:0000256" key="1">
    <source>
        <dbReference type="ARBA" id="ARBA00004141"/>
    </source>
</evidence>
<dbReference type="EMBL" id="BORT01000007">
    <property type="protein sequence ID" value="GIO47215.1"/>
    <property type="molecule type" value="Genomic_DNA"/>
</dbReference>
<comment type="subcellular location">
    <subcellularLocation>
        <location evidence="1">Membrane</location>
        <topology evidence="1">Multi-pass membrane protein</topology>
    </subcellularLocation>
</comment>
<evidence type="ECO:0000256" key="6">
    <source>
        <dbReference type="ARBA" id="ARBA00023136"/>
    </source>
</evidence>